<keyword evidence="3" id="KW-1185">Reference proteome</keyword>
<gene>
    <name evidence="2" type="ORF">LPW39_16900</name>
</gene>
<dbReference type="RefSeq" id="WP_230777899.1">
    <property type="nucleotide sequence ID" value="NZ_JAJNCT010000021.1"/>
</dbReference>
<sequence>MKLEKQYFWKIQVFGKWKTTRFRCTEEHIKDEHPEAICIPGSLVELSVPETEEEMWERYRTSSTGNALMNHLPSISQTEPPEARPAHGLKTSIGIPADLLASLEKDVPF</sequence>
<evidence type="ECO:0000256" key="1">
    <source>
        <dbReference type="SAM" id="MobiDB-lite"/>
    </source>
</evidence>
<evidence type="ECO:0000313" key="3">
    <source>
        <dbReference type="Proteomes" id="UP001199260"/>
    </source>
</evidence>
<protein>
    <submittedName>
        <fullName evidence="2">Uncharacterized protein</fullName>
    </submittedName>
</protein>
<name>A0AAW4Y157_9BURK</name>
<dbReference type="EMBL" id="JAJNCT010000021">
    <property type="protein sequence ID" value="MCD2166804.1"/>
    <property type="molecule type" value="Genomic_DNA"/>
</dbReference>
<organism evidence="2 3">
    <name type="scientific">Comamonas koreensis</name>
    <dbReference type="NCBI Taxonomy" id="160825"/>
    <lineage>
        <taxon>Bacteria</taxon>
        <taxon>Pseudomonadati</taxon>
        <taxon>Pseudomonadota</taxon>
        <taxon>Betaproteobacteria</taxon>
        <taxon>Burkholderiales</taxon>
        <taxon>Comamonadaceae</taxon>
        <taxon>Comamonas</taxon>
    </lineage>
</organism>
<feature type="compositionally biased region" description="Polar residues" evidence="1">
    <location>
        <begin position="67"/>
        <end position="79"/>
    </location>
</feature>
<accession>A0AAW4Y157</accession>
<feature type="region of interest" description="Disordered" evidence="1">
    <location>
        <begin position="67"/>
        <end position="89"/>
    </location>
</feature>
<proteinExistence type="predicted"/>
<dbReference type="Proteomes" id="UP001199260">
    <property type="component" value="Unassembled WGS sequence"/>
</dbReference>
<evidence type="ECO:0000313" key="2">
    <source>
        <dbReference type="EMBL" id="MCD2166804.1"/>
    </source>
</evidence>
<reference evidence="2 3" key="1">
    <citation type="submission" date="2021-11" db="EMBL/GenBank/DDBJ databases">
        <title>Genome sequence.</title>
        <authorList>
            <person name="Sun Q."/>
        </authorList>
    </citation>
    <scope>NUCLEOTIDE SEQUENCE [LARGE SCALE GENOMIC DNA]</scope>
    <source>
        <strain evidence="2 3">KCTC 12005</strain>
    </source>
</reference>
<dbReference type="AlphaFoldDB" id="A0AAW4Y157"/>
<comment type="caution">
    <text evidence="2">The sequence shown here is derived from an EMBL/GenBank/DDBJ whole genome shotgun (WGS) entry which is preliminary data.</text>
</comment>